<dbReference type="AlphaFoldDB" id="A0A812Q463"/>
<comment type="caution">
    <text evidence="1">The sequence shown here is derived from an EMBL/GenBank/DDBJ whole genome shotgun (WGS) entry which is preliminary data.</text>
</comment>
<reference evidence="1" key="1">
    <citation type="submission" date="2021-02" db="EMBL/GenBank/DDBJ databases">
        <authorList>
            <person name="Dougan E. K."/>
            <person name="Rhodes N."/>
            <person name="Thang M."/>
            <person name="Chan C."/>
        </authorList>
    </citation>
    <scope>NUCLEOTIDE SEQUENCE</scope>
</reference>
<dbReference type="OrthoDB" id="427459at2759"/>
<dbReference type="EMBL" id="CAJNIZ010016247">
    <property type="protein sequence ID" value="CAE7383416.1"/>
    <property type="molecule type" value="Genomic_DNA"/>
</dbReference>
<dbReference type="Proteomes" id="UP000649617">
    <property type="component" value="Unassembled WGS sequence"/>
</dbReference>
<organism evidence="1 2">
    <name type="scientific">Symbiodinium pilosum</name>
    <name type="common">Dinoflagellate</name>
    <dbReference type="NCBI Taxonomy" id="2952"/>
    <lineage>
        <taxon>Eukaryota</taxon>
        <taxon>Sar</taxon>
        <taxon>Alveolata</taxon>
        <taxon>Dinophyceae</taxon>
        <taxon>Suessiales</taxon>
        <taxon>Symbiodiniaceae</taxon>
        <taxon>Symbiodinium</taxon>
    </lineage>
</organism>
<keyword evidence="2" id="KW-1185">Reference proteome</keyword>
<accession>A0A812Q463</accession>
<evidence type="ECO:0000313" key="1">
    <source>
        <dbReference type="EMBL" id="CAE7383416.1"/>
    </source>
</evidence>
<gene>
    <name evidence="1" type="primary">LIP</name>
    <name evidence="1" type="ORF">SPIL2461_LOCUS9363</name>
</gene>
<proteinExistence type="predicted"/>
<evidence type="ECO:0000313" key="2">
    <source>
        <dbReference type="Proteomes" id="UP000649617"/>
    </source>
</evidence>
<protein>
    <submittedName>
        <fullName evidence="1">LIP protein</fullName>
    </submittedName>
</protein>
<sequence>MLGLDDSEEPPQEEAYLEISAFPSFTELLAASEQYARHSGCRFRRAAFEDLEEGSDPDLRASKVQAAPVVKEFLARLEGSPDQALLKDFNEAFHILWRESMRSSMVARCHQLDLWPPSPAPIGIAEDDVDYEADATSLFVIAQRLYNEDRQRDASTVRRLSTASFLADFAYEAGIPTPEFFRSRNPVVDKFEKMADEYEEKMFSSAPRRPHKWWLPWNMIWDAGSWLYSVFSRAFRPIMDAACTSRQKKLE</sequence>
<name>A0A812Q463_SYMPI</name>